<dbReference type="OrthoDB" id="3789699at2759"/>
<sequence>MHNHLQLSLDYPNRLYAPGDSITGTVTGWDPSSKSSVYLILEGRSKSYLRFKGSFDFRYRDRSPLLYQVIQLKPASSGKSTDGRFTLTIPETTQQGLSKVTELTKKHHYWTHSWPKNEDFELDPGYALPPSMIQPKRINHGAAQDEYGWGHVRYTITAIQSEPDKKKKAKVTGSALKVVWVTTARMSIDAYEQRRAEESVCKEQILMVETLRLNPAVGNRKLSFRESFKGAFSTKPSLHFLPIIAVPKLVVAGSDITLSVCVRAMPINSKKPDQLGYGFPLPPITLEQITLRLKDSTRIRCKGNVVTSEYCGEFADVVVANQTWETKYVFYPTDDNQAYAYEPCLIDLKIPASCTPTFRTCNFRKKWYIKGDAVFSCMSENLKTSFRCDVDIISKPRRWNAVGDNHGDISGLLMVGEEEDEDAIITMDKATA</sequence>
<keyword evidence="2" id="KW-1185">Reference proteome</keyword>
<evidence type="ECO:0008006" key="3">
    <source>
        <dbReference type="Google" id="ProtNLM"/>
    </source>
</evidence>
<gene>
    <name evidence="1" type="ORF">BDW47DRAFT_132466</name>
</gene>
<dbReference type="Proteomes" id="UP000234585">
    <property type="component" value="Unassembled WGS sequence"/>
</dbReference>
<dbReference type="EMBL" id="KZ559147">
    <property type="protein sequence ID" value="PLB36844.1"/>
    <property type="molecule type" value="Genomic_DNA"/>
</dbReference>
<dbReference type="AlphaFoldDB" id="A0A2I2F881"/>
<accession>A0A2I2F881</accession>
<evidence type="ECO:0000313" key="2">
    <source>
        <dbReference type="Proteomes" id="UP000234585"/>
    </source>
</evidence>
<organism evidence="1 2">
    <name type="scientific">Aspergillus candidus</name>
    <dbReference type="NCBI Taxonomy" id="41067"/>
    <lineage>
        <taxon>Eukaryota</taxon>
        <taxon>Fungi</taxon>
        <taxon>Dikarya</taxon>
        <taxon>Ascomycota</taxon>
        <taxon>Pezizomycotina</taxon>
        <taxon>Eurotiomycetes</taxon>
        <taxon>Eurotiomycetidae</taxon>
        <taxon>Eurotiales</taxon>
        <taxon>Aspergillaceae</taxon>
        <taxon>Aspergillus</taxon>
        <taxon>Aspergillus subgen. Circumdati</taxon>
    </lineage>
</organism>
<protein>
    <recommendedName>
        <fullName evidence="3">Arrestin-like N-terminal domain-containing protein</fullName>
    </recommendedName>
</protein>
<reference evidence="1 2" key="1">
    <citation type="submission" date="2017-12" db="EMBL/GenBank/DDBJ databases">
        <authorList>
            <consortium name="DOE Joint Genome Institute"/>
            <person name="Haridas S."/>
            <person name="Kjaerbolling I."/>
            <person name="Vesth T.C."/>
            <person name="Frisvad J.C."/>
            <person name="Nybo J.L."/>
            <person name="Theobald S."/>
            <person name="Kuo A."/>
            <person name="Bowyer P."/>
            <person name="Matsuda Y."/>
            <person name="Mondo S."/>
            <person name="Lyhne E.K."/>
            <person name="Kogle M.E."/>
            <person name="Clum A."/>
            <person name="Lipzen A."/>
            <person name="Salamov A."/>
            <person name="Ngan C.Y."/>
            <person name="Daum C."/>
            <person name="Chiniquy J."/>
            <person name="Barry K."/>
            <person name="LaButti K."/>
            <person name="Simmons B.A."/>
            <person name="Magnuson J.K."/>
            <person name="Mortensen U.H."/>
            <person name="Larsen T.O."/>
            <person name="Grigoriev I.V."/>
            <person name="Baker S.E."/>
            <person name="Andersen M.R."/>
            <person name="Nordberg H.P."/>
            <person name="Cantor M.N."/>
            <person name="Hua S.X."/>
        </authorList>
    </citation>
    <scope>NUCLEOTIDE SEQUENCE [LARGE SCALE GENOMIC DNA]</scope>
    <source>
        <strain evidence="1 2">CBS 102.13</strain>
    </source>
</reference>
<proteinExistence type="predicted"/>
<dbReference type="InterPro" id="IPR014752">
    <property type="entry name" value="Arrestin-like_C"/>
</dbReference>
<name>A0A2I2F881_ASPCN</name>
<dbReference type="GeneID" id="36524718"/>
<evidence type="ECO:0000313" key="1">
    <source>
        <dbReference type="EMBL" id="PLB36844.1"/>
    </source>
</evidence>
<dbReference type="Gene3D" id="2.60.40.640">
    <property type="match status" value="1"/>
</dbReference>
<dbReference type="RefSeq" id="XP_024670856.1">
    <property type="nucleotide sequence ID" value="XM_024817558.1"/>
</dbReference>